<feature type="compositionally biased region" description="Polar residues" evidence="2">
    <location>
        <begin position="751"/>
        <end position="767"/>
    </location>
</feature>
<comment type="caution">
    <text evidence="4">The sequence shown here is derived from an EMBL/GenBank/DDBJ whole genome shotgun (WGS) entry which is preliminary data.</text>
</comment>
<feature type="transmembrane region" description="Helical" evidence="3">
    <location>
        <begin position="20"/>
        <end position="44"/>
    </location>
</feature>
<dbReference type="Proteomes" id="UP000683925">
    <property type="component" value="Unassembled WGS sequence"/>
</dbReference>
<dbReference type="PANTHER" id="PTHR43719">
    <property type="entry name" value="TWO-COMPONENT HISTIDINE KINASE"/>
    <property type="match status" value="1"/>
</dbReference>
<dbReference type="EMBL" id="CAJJDP010000029">
    <property type="protein sequence ID" value="CAD8154212.1"/>
    <property type="molecule type" value="Genomic_DNA"/>
</dbReference>
<reference evidence="4" key="1">
    <citation type="submission" date="2021-01" db="EMBL/GenBank/DDBJ databases">
        <authorList>
            <consortium name="Genoscope - CEA"/>
            <person name="William W."/>
        </authorList>
    </citation>
    <scope>NUCLEOTIDE SEQUENCE</scope>
</reference>
<keyword evidence="3" id="KW-1133">Transmembrane helix</keyword>
<evidence type="ECO:0000313" key="5">
    <source>
        <dbReference type="Proteomes" id="UP000683925"/>
    </source>
</evidence>
<feature type="compositionally biased region" description="Basic and acidic residues" evidence="2">
    <location>
        <begin position="786"/>
        <end position="796"/>
    </location>
</feature>
<dbReference type="AlphaFoldDB" id="A0A8S1TRS1"/>
<protein>
    <submittedName>
        <fullName evidence="4">Uncharacterized protein</fullName>
    </submittedName>
</protein>
<feature type="transmembrane region" description="Helical" evidence="3">
    <location>
        <begin position="128"/>
        <end position="159"/>
    </location>
</feature>
<name>A0A8S1TRS1_PAROT</name>
<accession>A0A8S1TRS1</accession>
<dbReference type="OrthoDB" id="294728at2759"/>
<feature type="region of interest" description="Disordered" evidence="2">
    <location>
        <begin position="729"/>
        <end position="804"/>
    </location>
</feature>
<evidence type="ECO:0000256" key="3">
    <source>
        <dbReference type="SAM" id="Phobius"/>
    </source>
</evidence>
<dbReference type="PANTHER" id="PTHR43719:SF28">
    <property type="entry name" value="PEROXIDE STRESS-ACTIVATED HISTIDINE KINASE MAK1-RELATED"/>
    <property type="match status" value="1"/>
</dbReference>
<keyword evidence="3" id="KW-0472">Membrane</keyword>
<evidence type="ECO:0000313" key="4">
    <source>
        <dbReference type="EMBL" id="CAD8154212.1"/>
    </source>
</evidence>
<dbReference type="InterPro" id="IPR050956">
    <property type="entry name" value="2C_system_His_kinase"/>
</dbReference>
<feature type="compositionally biased region" description="Low complexity" evidence="2">
    <location>
        <begin position="768"/>
        <end position="785"/>
    </location>
</feature>
<feature type="transmembrane region" description="Helical" evidence="3">
    <location>
        <begin position="89"/>
        <end position="108"/>
    </location>
</feature>
<keyword evidence="1" id="KW-0597">Phosphoprotein</keyword>
<sequence>MHMLSNYFKLNPETYQNYILWKSTMTIVSLYQCFDIVITIAQALNYQIEGQKLVFVYRIMVMEYNSTLQIQVLLIIAFHIAMSKLKRETTLLINIVTMLKYFSLIILWCETDYDLIYTSEYDQRSQAFEIYGIMILFLIAIESQLCRTLVILFSLFYSLFRFPAFANTIEVIGSTRIIFGHVVIQSLLLYHLYQTRNSNDALLTRNLSPLLTQRAAHTNTQREMTEPQNKKNNIPDMANDEFENLNNLKLLEEQYELLLINFQCGIYIFENAQQPIRIINSFMSHIVLINDQLNPELTQLELYDFGLLSEEPCTILPSFHRSKDISNFIKFTQTLEYQYINAFELRTSNLTTQIQFFCRKMQVKTLIEHLLAFSHIKFNLTNFALDFSLKIYIKKDKLYTQVILNPVIISNKPQIILYINDLTEEPFIIQLQLYQKNSDDVIQTISQKMKEPLNCTLSMLELVQKEVNLDLQTKYIDPALAGCKLLISTANDFQDYVTMHKKNKLDRNLMDIHTREFISDCLNIIKAQALFRGLNIQVHVKQNVPMFLRTDPNRVRQIVLNLLIKSIQVTINGGIEISCQKSPLLTDHIEIIIKVMAQSVNEGILESVEQTLKHLKQQTLVSKQVIDIVATSKQYSFSIITAFYISMAVAIMPFEFNSIKTGDGTQFYFILLIKNENPNFNKQLTQKRQSALVANKSQFHQVFGQSSQFKRHQSQRLTEISRIQVQEKLKKMKRESQEETISGKIEPQLPQFGQSEASDNQQPGKSYSVSQISEQDDSQQSSSSSDSKDEMNKGECDGDIQSSKSSFQINEKIEKIEKQQKPSQFLDTIIRVKEPKARKISVSIIQSRLSPQVSQQLSSKQRDSLLTFGGRSSVYSSMRISSVNLGPNELLDCFEKMERIKQQQFVYKCQCPKILICEQNDFDLYAISHQLSNLKIPYIYTMQRLHIVDQLRKQFSQFKTCCKGYHIVFVGVEFVNEQFSSDCAKIKAVLAEYQKDTRLIGLIGFQDEDSKLAIKKLPFHDCLQKPIMIDALLFILAKWVKL</sequence>
<organism evidence="4 5">
    <name type="scientific">Paramecium octaurelia</name>
    <dbReference type="NCBI Taxonomy" id="43137"/>
    <lineage>
        <taxon>Eukaryota</taxon>
        <taxon>Sar</taxon>
        <taxon>Alveolata</taxon>
        <taxon>Ciliophora</taxon>
        <taxon>Intramacronucleata</taxon>
        <taxon>Oligohymenophorea</taxon>
        <taxon>Peniculida</taxon>
        <taxon>Parameciidae</taxon>
        <taxon>Paramecium</taxon>
    </lineage>
</organism>
<dbReference type="OMA" id="PQIILYI"/>
<evidence type="ECO:0000256" key="1">
    <source>
        <dbReference type="ARBA" id="ARBA00022553"/>
    </source>
</evidence>
<keyword evidence="5" id="KW-1185">Reference proteome</keyword>
<evidence type="ECO:0000256" key="2">
    <source>
        <dbReference type="SAM" id="MobiDB-lite"/>
    </source>
</evidence>
<keyword evidence="3" id="KW-0812">Transmembrane</keyword>
<proteinExistence type="predicted"/>
<feature type="transmembrane region" description="Helical" evidence="3">
    <location>
        <begin position="64"/>
        <end position="82"/>
    </location>
</feature>
<gene>
    <name evidence="4" type="ORF">POCTA_138.1.T0290046</name>
</gene>